<comment type="caution">
    <text evidence="1">The sequence shown here is derived from an EMBL/GenBank/DDBJ whole genome shotgun (WGS) entry which is preliminary data.</text>
</comment>
<name>A0ACC1BX19_9ROSI</name>
<proteinExistence type="predicted"/>
<gene>
    <name evidence="1" type="ORF">Patl1_03995</name>
</gene>
<dbReference type="Proteomes" id="UP001164250">
    <property type="component" value="Chromosome 3"/>
</dbReference>
<evidence type="ECO:0000313" key="2">
    <source>
        <dbReference type="Proteomes" id="UP001164250"/>
    </source>
</evidence>
<protein>
    <submittedName>
        <fullName evidence="1">Uncharacterized protein</fullName>
    </submittedName>
</protein>
<accession>A0ACC1BX19</accession>
<reference evidence="2" key="1">
    <citation type="journal article" date="2023" name="G3 (Bethesda)">
        <title>Genome assembly and association tests identify interacting loci associated with vigor, precocity, and sex in interspecific pistachio rootstocks.</title>
        <authorList>
            <person name="Palmer W."/>
            <person name="Jacygrad E."/>
            <person name="Sagayaradj S."/>
            <person name="Cavanaugh K."/>
            <person name="Han R."/>
            <person name="Bertier L."/>
            <person name="Beede B."/>
            <person name="Kafkas S."/>
            <person name="Golino D."/>
            <person name="Preece J."/>
            <person name="Michelmore R."/>
        </authorList>
    </citation>
    <scope>NUCLEOTIDE SEQUENCE [LARGE SCALE GENOMIC DNA]</scope>
</reference>
<sequence length="62" mass="6954">MVVPCVYSPSLEIEGTKRKQPRNCSNTAVEIVDGNFSWDISSLNQTLSDINLRVFHGMTKPE</sequence>
<keyword evidence="2" id="KW-1185">Reference proteome</keyword>
<organism evidence="1 2">
    <name type="scientific">Pistacia atlantica</name>
    <dbReference type="NCBI Taxonomy" id="434234"/>
    <lineage>
        <taxon>Eukaryota</taxon>
        <taxon>Viridiplantae</taxon>
        <taxon>Streptophyta</taxon>
        <taxon>Embryophyta</taxon>
        <taxon>Tracheophyta</taxon>
        <taxon>Spermatophyta</taxon>
        <taxon>Magnoliopsida</taxon>
        <taxon>eudicotyledons</taxon>
        <taxon>Gunneridae</taxon>
        <taxon>Pentapetalae</taxon>
        <taxon>rosids</taxon>
        <taxon>malvids</taxon>
        <taxon>Sapindales</taxon>
        <taxon>Anacardiaceae</taxon>
        <taxon>Pistacia</taxon>
    </lineage>
</organism>
<dbReference type="EMBL" id="CM047899">
    <property type="protein sequence ID" value="KAJ0103687.1"/>
    <property type="molecule type" value="Genomic_DNA"/>
</dbReference>
<evidence type="ECO:0000313" key="1">
    <source>
        <dbReference type="EMBL" id="KAJ0103687.1"/>
    </source>
</evidence>